<organism evidence="1 2">
    <name type="scientific">Trifolium medium</name>
    <dbReference type="NCBI Taxonomy" id="97028"/>
    <lineage>
        <taxon>Eukaryota</taxon>
        <taxon>Viridiplantae</taxon>
        <taxon>Streptophyta</taxon>
        <taxon>Embryophyta</taxon>
        <taxon>Tracheophyta</taxon>
        <taxon>Spermatophyta</taxon>
        <taxon>Magnoliopsida</taxon>
        <taxon>eudicotyledons</taxon>
        <taxon>Gunneridae</taxon>
        <taxon>Pentapetalae</taxon>
        <taxon>rosids</taxon>
        <taxon>fabids</taxon>
        <taxon>Fabales</taxon>
        <taxon>Fabaceae</taxon>
        <taxon>Papilionoideae</taxon>
        <taxon>50 kb inversion clade</taxon>
        <taxon>NPAAA clade</taxon>
        <taxon>Hologalegina</taxon>
        <taxon>IRL clade</taxon>
        <taxon>Trifolieae</taxon>
        <taxon>Trifolium</taxon>
    </lineage>
</organism>
<name>A0A392S0U0_9FABA</name>
<dbReference type="AlphaFoldDB" id="A0A392S0U0"/>
<evidence type="ECO:0000313" key="1">
    <source>
        <dbReference type="EMBL" id="MCI42503.1"/>
    </source>
</evidence>
<feature type="non-terminal residue" evidence="1">
    <location>
        <position position="1"/>
    </location>
</feature>
<evidence type="ECO:0000313" key="2">
    <source>
        <dbReference type="Proteomes" id="UP000265520"/>
    </source>
</evidence>
<dbReference type="EMBL" id="LXQA010305388">
    <property type="protein sequence ID" value="MCI42503.1"/>
    <property type="molecule type" value="Genomic_DNA"/>
</dbReference>
<reference evidence="1 2" key="1">
    <citation type="journal article" date="2018" name="Front. Plant Sci.">
        <title>Red Clover (Trifolium pratense) and Zigzag Clover (T. medium) - A Picture of Genomic Similarities and Differences.</title>
        <authorList>
            <person name="Dluhosova J."/>
            <person name="Istvanek J."/>
            <person name="Nedelnik J."/>
            <person name="Repkova J."/>
        </authorList>
    </citation>
    <scope>NUCLEOTIDE SEQUENCE [LARGE SCALE GENOMIC DNA]</scope>
    <source>
        <strain evidence="2">cv. 10/8</strain>
        <tissue evidence="1">Leaf</tissue>
    </source>
</reference>
<comment type="caution">
    <text evidence="1">The sequence shown here is derived from an EMBL/GenBank/DDBJ whole genome shotgun (WGS) entry which is preliminary data.</text>
</comment>
<protein>
    <submittedName>
        <fullName evidence="1">Uncharacterized protein</fullName>
    </submittedName>
</protein>
<sequence>ASGTIFTVEILFSAGQMSYTMSDNWIAGST</sequence>
<proteinExistence type="predicted"/>
<dbReference type="Proteomes" id="UP000265520">
    <property type="component" value="Unassembled WGS sequence"/>
</dbReference>
<accession>A0A392S0U0</accession>
<keyword evidence="2" id="KW-1185">Reference proteome</keyword>